<evidence type="ECO:0000256" key="1">
    <source>
        <dbReference type="SAM" id="MobiDB-lite"/>
    </source>
</evidence>
<reference evidence="2 3" key="1">
    <citation type="journal article" date="2014" name="PLoS Genet.">
        <title>Analysis of the Phlebiopsis gigantea genome, transcriptome and secretome provides insight into its pioneer colonization strategies of wood.</title>
        <authorList>
            <person name="Hori C."/>
            <person name="Ishida T."/>
            <person name="Igarashi K."/>
            <person name="Samejima M."/>
            <person name="Suzuki H."/>
            <person name="Master E."/>
            <person name="Ferreira P."/>
            <person name="Ruiz-Duenas F.J."/>
            <person name="Held B."/>
            <person name="Canessa P."/>
            <person name="Larrondo L.F."/>
            <person name="Schmoll M."/>
            <person name="Druzhinina I.S."/>
            <person name="Kubicek C.P."/>
            <person name="Gaskell J.A."/>
            <person name="Kersten P."/>
            <person name="St John F."/>
            <person name="Glasner J."/>
            <person name="Sabat G."/>
            <person name="Splinter BonDurant S."/>
            <person name="Syed K."/>
            <person name="Yadav J."/>
            <person name="Mgbeahuruike A.C."/>
            <person name="Kovalchuk A."/>
            <person name="Asiegbu F.O."/>
            <person name="Lackner G."/>
            <person name="Hoffmeister D."/>
            <person name="Rencoret J."/>
            <person name="Gutierrez A."/>
            <person name="Sun H."/>
            <person name="Lindquist E."/>
            <person name="Barry K."/>
            <person name="Riley R."/>
            <person name="Grigoriev I.V."/>
            <person name="Henrissat B."/>
            <person name="Kues U."/>
            <person name="Berka R.M."/>
            <person name="Martinez A.T."/>
            <person name="Covert S.F."/>
            <person name="Blanchette R.A."/>
            <person name="Cullen D."/>
        </authorList>
    </citation>
    <scope>NUCLEOTIDE SEQUENCE [LARGE SCALE GENOMIC DNA]</scope>
    <source>
        <strain evidence="2 3">11061_1 CR5-6</strain>
    </source>
</reference>
<evidence type="ECO:0000313" key="2">
    <source>
        <dbReference type="EMBL" id="KIP09714.1"/>
    </source>
</evidence>
<protein>
    <recommendedName>
        <fullName evidence="4">Pentacotripeptide-repeat region of PRORP domain-containing protein</fullName>
    </recommendedName>
</protein>
<accession>A0A0C3NWD6</accession>
<dbReference type="AlphaFoldDB" id="A0A0C3NWD6"/>
<dbReference type="Proteomes" id="UP000053257">
    <property type="component" value="Unassembled WGS sequence"/>
</dbReference>
<feature type="region of interest" description="Disordered" evidence="1">
    <location>
        <begin position="709"/>
        <end position="748"/>
    </location>
</feature>
<dbReference type="InterPro" id="IPR011990">
    <property type="entry name" value="TPR-like_helical_dom_sf"/>
</dbReference>
<evidence type="ECO:0000313" key="3">
    <source>
        <dbReference type="Proteomes" id="UP000053257"/>
    </source>
</evidence>
<evidence type="ECO:0008006" key="4">
    <source>
        <dbReference type="Google" id="ProtNLM"/>
    </source>
</evidence>
<organism evidence="2 3">
    <name type="scientific">Phlebiopsis gigantea (strain 11061_1 CR5-6)</name>
    <name type="common">White-rot fungus</name>
    <name type="synonym">Peniophora gigantea</name>
    <dbReference type="NCBI Taxonomy" id="745531"/>
    <lineage>
        <taxon>Eukaryota</taxon>
        <taxon>Fungi</taxon>
        <taxon>Dikarya</taxon>
        <taxon>Basidiomycota</taxon>
        <taxon>Agaricomycotina</taxon>
        <taxon>Agaricomycetes</taxon>
        <taxon>Polyporales</taxon>
        <taxon>Phanerochaetaceae</taxon>
        <taxon>Phlebiopsis</taxon>
    </lineage>
</organism>
<dbReference type="OrthoDB" id="185373at2759"/>
<dbReference type="EMBL" id="KN840463">
    <property type="protein sequence ID" value="KIP09714.1"/>
    <property type="molecule type" value="Genomic_DNA"/>
</dbReference>
<dbReference type="Gene3D" id="1.25.40.10">
    <property type="entry name" value="Tetratricopeptide repeat domain"/>
    <property type="match status" value="1"/>
</dbReference>
<feature type="compositionally biased region" description="Low complexity" evidence="1">
    <location>
        <begin position="711"/>
        <end position="725"/>
    </location>
</feature>
<gene>
    <name evidence="2" type="ORF">PHLGIDRAFT_308770</name>
</gene>
<name>A0A0C3NWD6_PHLG1</name>
<feature type="compositionally biased region" description="Basic and acidic residues" evidence="1">
    <location>
        <begin position="732"/>
        <end position="748"/>
    </location>
</feature>
<feature type="region of interest" description="Disordered" evidence="1">
    <location>
        <begin position="400"/>
        <end position="453"/>
    </location>
</feature>
<dbReference type="STRING" id="745531.A0A0C3NWD6"/>
<keyword evidence="3" id="KW-1185">Reference proteome</keyword>
<sequence>MSRGDLERELTLLSDQHQTRRIRQTVRDIIQCYEGSFPFDRDAVLHHLLGLSETRNLFDLATLHSVLADMQTRGTLSKTPSALLRSAAHATLAQATTDPNITHEISIYSMIYPELMTALTTRSVPSRNMSLHATPVQLQWTLFKIIARLAQQEQFDTIMPMIDSLVHSGSIPESALQNLPASGFAQIVFTILMRCCLNWGWRSRAAYLLLRTPDWDQAKSPAFNDIVREIAGYVLQEEEEPANPRLAVSLMVRIVNSQNAVTISDDNVQHFYALMMKYGFVQEAQAFYDLTRSSSVLAAHRYPPPQGASFIWMLKEAVSGKVNQTMRALVREVVEGNVDVPPLSRAYVVTQASVHGFMTYARTLWTRWEQDVFVTGDAGVNLRLVSLVVNRIAAVKHRAEHSAMTNASRVKTVDPGQDAQPATDLDLPEDVTSSPSEGRRDSPKLSHPGDTVIRQGNAFSFDDQAADYRAFAEHVVETFRRCHEPLERAHHRILNALARLHIMMGDPAEGFAVLKIIRDRNQTPDLRDVNVALSALVHHNPRAGARMLSRMIELGLQPDAASFGTVIHQAALHGDMPLVTSLVVRARQVGVTKLDYKTINTLIRAAISTPHDVDQGQLENVRELVDSLIEANVIPSPQIGVDCVHAALRADDPVTAHRFWQLLVKDKIEFTDYKQRAMRMRIARSIGRHLHAETLSASEANRMLGELGHGARVAAQQQQEQLQQEVQDEDEAQRAEAEAEMEAKDERP</sequence>
<proteinExistence type="predicted"/>
<dbReference type="HOGENOM" id="CLU_014400_0_0_1"/>